<organism evidence="1">
    <name type="scientific">human gut metagenome</name>
    <dbReference type="NCBI Taxonomy" id="408170"/>
    <lineage>
        <taxon>unclassified sequences</taxon>
        <taxon>metagenomes</taxon>
        <taxon>organismal metagenomes</taxon>
    </lineage>
</organism>
<feature type="non-terminal residue" evidence="1">
    <location>
        <position position="1"/>
    </location>
</feature>
<dbReference type="AlphaFoldDB" id="W1X9L3"/>
<name>W1X9L3_9ZZZZ</name>
<proteinExistence type="predicted"/>
<accession>W1X9L3</accession>
<gene>
    <name evidence="1" type="ORF">Q604_UNBC17497G0001</name>
</gene>
<reference evidence="1" key="1">
    <citation type="submission" date="2013-12" db="EMBL/GenBank/DDBJ databases">
        <title>A Varibaculum cambriense genome reconstructed from a premature infant gut community with otherwise low bacterial novelty that shifts toward anaerobic metabolism during the third week of life.</title>
        <authorList>
            <person name="Brown C.T."/>
            <person name="Sharon I."/>
            <person name="Thomas B.C."/>
            <person name="Castelle C.J."/>
            <person name="Morowitz M.J."/>
            <person name="Banfield J.F."/>
        </authorList>
    </citation>
    <scope>NUCLEOTIDE SEQUENCE</scope>
</reference>
<dbReference type="EMBL" id="AZMM01017497">
    <property type="protein sequence ID" value="ETJ26170.1"/>
    <property type="molecule type" value="Genomic_DNA"/>
</dbReference>
<comment type="caution">
    <text evidence="1">The sequence shown here is derived from an EMBL/GenBank/DDBJ whole genome shotgun (WGS) entry which is preliminary data.</text>
</comment>
<evidence type="ECO:0000313" key="1">
    <source>
        <dbReference type="EMBL" id="ETJ26170.1"/>
    </source>
</evidence>
<sequence length="63" mass="7564">HSEIQVLKNDEEIIDLHEKWWGGENIRISKAELEELLKVNSILRLIRDVRKSRVWIVNLFEVI</sequence>
<protein>
    <submittedName>
        <fullName evidence="1">Uncharacterized protein</fullName>
    </submittedName>
</protein>